<evidence type="ECO:0000256" key="5">
    <source>
        <dbReference type="SAM" id="MobiDB-lite"/>
    </source>
</evidence>
<dbReference type="RefSeq" id="WP_254269608.1">
    <property type="nucleotide sequence ID" value="NZ_CP100400.1"/>
</dbReference>
<dbReference type="Proteomes" id="UP001595945">
    <property type="component" value="Unassembled WGS sequence"/>
</dbReference>
<dbReference type="PANTHER" id="PTHR43335:SF4">
    <property type="entry name" value="ABC TRANSPORTER, ATP-BINDING PROTEIN"/>
    <property type="match status" value="1"/>
</dbReference>
<dbReference type="Gene3D" id="3.40.50.300">
    <property type="entry name" value="P-loop containing nucleotide triphosphate hydrolases"/>
    <property type="match status" value="1"/>
</dbReference>
<comment type="similarity">
    <text evidence="1">Belongs to the ABC transporter superfamily.</text>
</comment>
<dbReference type="AlphaFoldDB" id="A0ABD5Q2A1"/>
<dbReference type="SUPFAM" id="SSF52540">
    <property type="entry name" value="P-loop containing nucleoside triphosphate hydrolases"/>
    <property type="match status" value="1"/>
</dbReference>
<dbReference type="SMART" id="SM00382">
    <property type="entry name" value="AAA"/>
    <property type="match status" value="1"/>
</dbReference>
<protein>
    <submittedName>
        <fullName evidence="7">ABC transporter ATP-binding protein</fullName>
    </submittedName>
</protein>
<keyword evidence="2" id="KW-0813">Transport</keyword>
<keyword evidence="4 7" id="KW-0067">ATP-binding</keyword>
<evidence type="ECO:0000256" key="3">
    <source>
        <dbReference type="ARBA" id="ARBA00022741"/>
    </source>
</evidence>
<feature type="region of interest" description="Disordered" evidence="5">
    <location>
        <begin position="297"/>
        <end position="319"/>
    </location>
</feature>
<dbReference type="PANTHER" id="PTHR43335">
    <property type="entry name" value="ABC TRANSPORTER, ATP-BINDING PROTEIN"/>
    <property type="match status" value="1"/>
</dbReference>
<gene>
    <name evidence="7" type="ORF">ACFO9K_10360</name>
</gene>
<keyword evidence="3" id="KW-0547">Nucleotide-binding</keyword>
<dbReference type="PROSITE" id="PS50893">
    <property type="entry name" value="ABC_TRANSPORTER_2"/>
    <property type="match status" value="1"/>
</dbReference>
<dbReference type="GO" id="GO:0005524">
    <property type="term" value="F:ATP binding"/>
    <property type="evidence" value="ECO:0007669"/>
    <property type="project" value="UniProtKB-KW"/>
</dbReference>
<dbReference type="InterPro" id="IPR003593">
    <property type="entry name" value="AAA+_ATPase"/>
</dbReference>
<proteinExistence type="inferred from homology"/>
<evidence type="ECO:0000256" key="4">
    <source>
        <dbReference type="ARBA" id="ARBA00022840"/>
    </source>
</evidence>
<organism evidence="7 8">
    <name type="scientific">Halorussus aquaticus</name>
    <dbReference type="NCBI Taxonomy" id="2953748"/>
    <lineage>
        <taxon>Archaea</taxon>
        <taxon>Methanobacteriati</taxon>
        <taxon>Methanobacteriota</taxon>
        <taxon>Stenosarchaea group</taxon>
        <taxon>Halobacteria</taxon>
        <taxon>Halobacteriales</taxon>
        <taxon>Haladaptataceae</taxon>
        <taxon>Halorussus</taxon>
    </lineage>
</organism>
<evidence type="ECO:0000313" key="7">
    <source>
        <dbReference type="EMBL" id="MFC4824665.1"/>
    </source>
</evidence>
<sequence>MSVIETRNLTKRFGDVTAVDGLSFEVEEGEVFGFLGPNGAGKSTTINVLLGYMSPTSGSGTVLGHDVETESRELRARTGVLPENVGVYDRLTGREHVASAIRIKDADDDPEELLSRVGLDPNAWDRRAGGYSTGMAQRMALATALAGDPDLLVLDEPQSGLDPNGMQEIRDIVLEEAAAGTTVFFSSHILPEVEAVSDRVGVMRAGEMAAVDGIDTLRERWTDDTVVRATVAQPPVRPEMLADLAGVEEAEVEEDRVTVSCRRPRAKGRVIAALERAGGVADFEVDEGSLEDTFTALTGSADAGEQTASPNAEEPEVSA</sequence>
<evidence type="ECO:0000256" key="2">
    <source>
        <dbReference type="ARBA" id="ARBA00022448"/>
    </source>
</evidence>
<dbReference type="GeneID" id="73044642"/>
<dbReference type="InterPro" id="IPR003439">
    <property type="entry name" value="ABC_transporter-like_ATP-bd"/>
</dbReference>
<name>A0ABD5Q2A1_9EURY</name>
<dbReference type="InterPro" id="IPR027417">
    <property type="entry name" value="P-loop_NTPase"/>
</dbReference>
<accession>A0ABD5Q2A1</accession>
<keyword evidence="8" id="KW-1185">Reference proteome</keyword>
<dbReference type="Pfam" id="PF00005">
    <property type="entry name" value="ABC_tran"/>
    <property type="match status" value="1"/>
</dbReference>
<comment type="caution">
    <text evidence="7">The sequence shown here is derived from an EMBL/GenBank/DDBJ whole genome shotgun (WGS) entry which is preliminary data.</text>
</comment>
<dbReference type="EMBL" id="JBHSHT010000001">
    <property type="protein sequence ID" value="MFC4824665.1"/>
    <property type="molecule type" value="Genomic_DNA"/>
</dbReference>
<evidence type="ECO:0000256" key="1">
    <source>
        <dbReference type="ARBA" id="ARBA00005417"/>
    </source>
</evidence>
<evidence type="ECO:0000259" key="6">
    <source>
        <dbReference type="PROSITE" id="PS50893"/>
    </source>
</evidence>
<feature type="domain" description="ABC transporter" evidence="6">
    <location>
        <begin position="4"/>
        <end position="230"/>
    </location>
</feature>
<reference evidence="7 8" key="1">
    <citation type="journal article" date="2019" name="Int. J. Syst. Evol. Microbiol.">
        <title>The Global Catalogue of Microorganisms (GCM) 10K type strain sequencing project: providing services to taxonomists for standard genome sequencing and annotation.</title>
        <authorList>
            <consortium name="The Broad Institute Genomics Platform"/>
            <consortium name="The Broad Institute Genome Sequencing Center for Infectious Disease"/>
            <person name="Wu L."/>
            <person name="Ma J."/>
        </authorList>
    </citation>
    <scope>NUCLEOTIDE SEQUENCE [LARGE SCALE GENOMIC DNA]</scope>
    <source>
        <strain evidence="7 8">XZYJ18</strain>
    </source>
</reference>
<evidence type="ECO:0000313" key="8">
    <source>
        <dbReference type="Proteomes" id="UP001595945"/>
    </source>
</evidence>
<dbReference type="CDD" id="cd03230">
    <property type="entry name" value="ABC_DR_subfamily_A"/>
    <property type="match status" value="1"/>
</dbReference>